<evidence type="ECO:0000313" key="3">
    <source>
        <dbReference type="Proteomes" id="UP001367508"/>
    </source>
</evidence>
<evidence type="ECO:0000313" key="2">
    <source>
        <dbReference type="EMBL" id="KAK7322348.1"/>
    </source>
</evidence>
<proteinExistence type="predicted"/>
<organism evidence="2 3">
    <name type="scientific">Canavalia gladiata</name>
    <name type="common">Sword bean</name>
    <name type="synonym">Dolichos gladiatus</name>
    <dbReference type="NCBI Taxonomy" id="3824"/>
    <lineage>
        <taxon>Eukaryota</taxon>
        <taxon>Viridiplantae</taxon>
        <taxon>Streptophyta</taxon>
        <taxon>Embryophyta</taxon>
        <taxon>Tracheophyta</taxon>
        <taxon>Spermatophyta</taxon>
        <taxon>Magnoliopsida</taxon>
        <taxon>eudicotyledons</taxon>
        <taxon>Gunneridae</taxon>
        <taxon>Pentapetalae</taxon>
        <taxon>rosids</taxon>
        <taxon>fabids</taxon>
        <taxon>Fabales</taxon>
        <taxon>Fabaceae</taxon>
        <taxon>Papilionoideae</taxon>
        <taxon>50 kb inversion clade</taxon>
        <taxon>NPAAA clade</taxon>
        <taxon>indigoferoid/millettioid clade</taxon>
        <taxon>Phaseoleae</taxon>
        <taxon>Canavalia</taxon>
    </lineage>
</organism>
<dbReference type="EMBL" id="JAYMYQ010000006">
    <property type="protein sequence ID" value="KAK7322348.1"/>
    <property type="molecule type" value="Genomic_DNA"/>
</dbReference>
<dbReference type="Proteomes" id="UP001367508">
    <property type="component" value="Unassembled WGS sequence"/>
</dbReference>
<sequence length="209" mass="23162">MIGVPEDKAPQTLSNTAFVSVEVVDGSNQDKTYMEAESAATGTKEAQKPENDFEMEATEAFGLHEVTCQTSTANELKAESQSKAQNQDTPFAKHPDFEGETTETISTCIEEHNKVRLRKSYGNKHFRKTESAVIDNDKRCRQENELPNMADVEVSQQLGQPKNVAKVCAKNEEHADCRSEASNEECVSKKHIKAEGKVTRKAVQNQATI</sequence>
<keyword evidence="3" id="KW-1185">Reference proteome</keyword>
<protein>
    <submittedName>
        <fullName evidence="2">Uncharacterized protein</fullName>
    </submittedName>
</protein>
<dbReference type="AlphaFoldDB" id="A0AAN9KU13"/>
<reference evidence="2 3" key="1">
    <citation type="submission" date="2024-01" db="EMBL/GenBank/DDBJ databases">
        <title>The genomes of 5 underutilized Papilionoideae crops provide insights into root nodulation and disease resistanc.</title>
        <authorList>
            <person name="Jiang F."/>
        </authorList>
    </citation>
    <scope>NUCLEOTIDE SEQUENCE [LARGE SCALE GENOMIC DNA]</scope>
    <source>
        <strain evidence="2">LVBAO_FW01</strain>
        <tissue evidence="2">Leaves</tissue>
    </source>
</reference>
<name>A0AAN9KU13_CANGL</name>
<feature type="compositionally biased region" description="Polar residues" evidence="1">
    <location>
        <begin position="72"/>
        <end position="89"/>
    </location>
</feature>
<evidence type="ECO:0000256" key="1">
    <source>
        <dbReference type="SAM" id="MobiDB-lite"/>
    </source>
</evidence>
<accession>A0AAN9KU13</accession>
<feature type="region of interest" description="Disordered" evidence="1">
    <location>
        <begin position="72"/>
        <end position="98"/>
    </location>
</feature>
<gene>
    <name evidence="2" type="ORF">VNO77_25727</name>
</gene>
<comment type="caution">
    <text evidence="2">The sequence shown here is derived from an EMBL/GenBank/DDBJ whole genome shotgun (WGS) entry which is preliminary data.</text>
</comment>